<dbReference type="InterPro" id="IPR027417">
    <property type="entry name" value="P-loop_NTPase"/>
</dbReference>
<proteinExistence type="predicted"/>
<comment type="caution">
    <text evidence="1">The sequence shown here is derived from an EMBL/GenBank/DDBJ whole genome shotgun (WGS) entry which is preliminary data.</text>
</comment>
<organism evidence="1">
    <name type="scientific">marine sediment metagenome</name>
    <dbReference type="NCBI Taxonomy" id="412755"/>
    <lineage>
        <taxon>unclassified sequences</taxon>
        <taxon>metagenomes</taxon>
        <taxon>ecological metagenomes</taxon>
    </lineage>
</organism>
<accession>X0RTP4</accession>
<protein>
    <recommendedName>
        <fullName evidence="2">Bacterial type II secretion system protein E domain-containing protein</fullName>
    </recommendedName>
</protein>
<dbReference type="Gene3D" id="3.40.50.300">
    <property type="entry name" value="P-loop containing nucleotide triphosphate hydrolases"/>
    <property type="match status" value="1"/>
</dbReference>
<name>X0RTP4_9ZZZZ</name>
<dbReference type="AlphaFoldDB" id="X0RTP4"/>
<feature type="non-terminal residue" evidence="1">
    <location>
        <position position="166"/>
    </location>
</feature>
<reference evidence="1" key="1">
    <citation type="journal article" date="2014" name="Front. Microbiol.">
        <title>High frequency of phylogenetically diverse reductive dehalogenase-homologous genes in deep subseafloor sedimentary metagenomes.</title>
        <authorList>
            <person name="Kawai M."/>
            <person name="Futagami T."/>
            <person name="Toyoda A."/>
            <person name="Takaki Y."/>
            <person name="Nishi S."/>
            <person name="Hori S."/>
            <person name="Arai W."/>
            <person name="Tsubouchi T."/>
            <person name="Morono Y."/>
            <person name="Uchiyama I."/>
            <person name="Ito T."/>
            <person name="Fujiyama A."/>
            <person name="Inagaki F."/>
            <person name="Takami H."/>
        </authorList>
    </citation>
    <scope>NUCLEOTIDE SEQUENCE</scope>
    <source>
        <strain evidence="1">Expedition CK06-06</strain>
    </source>
</reference>
<gene>
    <name evidence="1" type="ORF">S01H1_00349</name>
</gene>
<evidence type="ECO:0000313" key="1">
    <source>
        <dbReference type="EMBL" id="GAF72158.1"/>
    </source>
</evidence>
<dbReference type="EMBL" id="BARS01000118">
    <property type="protein sequence ID" value="GAF72158.1"/>
    <property type="molecule type" value="Genomic_DNA"/>
</dbReference>
<evidence type="ECO:0008006" key="2">
    <source>
        <dbReference type="Google" id="ProtNLM"/>
    </source>
</evidence>
<sequence length="166" mass="18276">MKDRILRHLEEINNCNQRGGRMLSIRDLLDAGTLNIEIAAYLLAIISTGNSFLVGARSGGVGKTTVMAALLNFIPDIDIVATVNSQVIENGLWDPDFKCFIAHEIGRGSLYAYIWGKDVANFLKLAKKHMIAGNLHADDIHEVLEAEGIDDANLSNLHVLIFMKMT</sequence>